<feature type="domain" description="4Fe-4S ferredoxin-type" evidence="8">
    <location>
        <begin position="48"/>
        <end position="81"/>
    </location>
</feature>
<keyword evidence="5" id="KW-0249">Electron transport</keyword>
<dbReference type="STRING" id="1121442.SAMN02745702_01109"/>
<dbReference type="PANTHER" id="PTHR43177">
    <property type="entry name" value="PROTEIN NRFC"/>
    <property type="match status" value="1"/>
</dbReference>
<evidence type="ECO:0000259" key="8">
    <source>
        <dbReference type="PROSITE" id="PS51379"/>
    </source>
</evidence>
<sequence length="169" mass="19174">MSRYIIKMDQDRCISCNACELHCKQYNRVPEGARLGQLITVGPLNKAGKPRMMNLFMPCFHCEQPWCVAACPTEAMIRRDDGIVYVNQDLCVGCKACIIACPWDVPQWDEAAGKVMKCDLCMDRVDQGLDPACVTACTTHALEFVRPNEASHRTRERHGQKILLKRVMR</sequence>
<dbReference type="InterPro" id="IPR017900">
    <property type="entry name" value="4Fe4S_Fe_S_CS"/>
</dbReference>
<evidence type="ECO:0000313" key="9">
    <source>
        <dbReference type="EMBL" id="SKA69342.1"/>
    </source>
</evidence>
<keyword evidence="10" id="KW-1185">Reference proteome</keyword>
<evidence type="ECO:0000313" key="10">
    <source>
        <dbReference type="Proteomes" id="UP000189733"/>
    </source>
</evidence>
<gene>
    <name evidence="9" type="ORF">SAMN02745702_01109</name>
</gene>
<keyword evidence="4" id="KW-0677">Repeat</keyword>
<dbReference type="OrthoDB" id="9789030at2"/>
<reference evidence="9 10" key="1">
    <citation type="submission" date="2017-02" db="EMBL/GenBank/DDBJ databases">
        <authorList>
            <person name="Peterson S.W."/>
        </authorList>
    </citation>
    <scope>NUCLEOTIDE SEQUENCE [LARGE SCALE GENOMIC DNA]</scope>
    <source>
        <strain evidence="9 10">DSM 18034</strain>
    </source>
</reference>
<dbReference type="RefSeq" id="WP_078684410.1">
    <property type="nucleotide sequence ID" value="NZ_FUYA01000003.1"/>
</dbReference>
<dbReference type="EMBL" id="FUYA01000003">
    <property type="protein sequence ID" value="SKA69342.1"/>
    <property type="molecule type" value="Genomic_DNA"/>
</dbReference>
<dbReference type="AlphaFoldDB" id="A0A1T4VWF9"/>
<keyword evidence="3" id="KW-0479">Metal-binding</keyword>
<dbReference type="Pfam" id="PF13247">
    <property type="entry name" value="Fer4_11"/>
    <property type="match status" value="1"/>
</dbReference>
<evidence type="ECO:0000256" key="6">
    <source>
        <dbReference type="ARBA" id="ARBA00023004"/>
    </source>
</evidence>
<evidence type="ECO:0000256" key="1">
    <source>
        <dbReference type="ARBA" id="ARBA00022448"/>
    </source>
</evidence>
<dbReference type="PANTHER" id="PTHR43177:SF5">
    <property type="entry name" value="ANAEROBIC DIMETHYL SULFOXIDE REDUCTASE CHAIN B-RELATED"/>
    <property type="match status" value="1"/>
</dbReference>
<evidence type="ECO:0000256" key="5">
    <source>
        <dbReference type="ARBA" id="ARBA00022982"/>
    </source>
</evidence>
<evidence type="ECO:0000256" key="2">
    <source>
        <dbReference type="ARBA" id="ARBA00022485"/>
    </source>
</evidence>
<organism evidence="9 10">
    <name type="scientific">Desulfobaculum bizertense DSM 18034</name>
    <dbReference type="NCBI Taxonomy" id="1121442"/>
    <lineage>
        <taxon>Bacteria</taxon>
        <taxon>Pseudomonadati</taxon>
        <taxon>Thermodesulfobacteriota</taxon>
        <taxon>Desulfovibrionia</taxon>
        <taxon>Desulfovibrionales</taxon>
        <taxon>Desulfovibrionaceae</taxon>
        <taxon>Desulfobaculum</taxon>
    </lineage>
</organism>
<evidence type="ECO:0000256" key="4">
    <source>
        <dbReference type="ARBA" id="ARBA00022737"/>
    </source>
</evidence>
<keyword evidence="1" id="KW-0813">Transport</keyword>
<dbReference type="GO" id="GO:0046872">
    <property type="term" value="F:metal ion binding"/>
    <property type="evidence" value="ECO:0007669"/>
    <property type="project" value="UniProtKB-KW"/>
</dbReference>
<dbReference type="Gene3D" id="3.30.70.20">
    <property type="match status" value="2"/>
</dbReference>
<dbReference type="InterPro" id="IPR017896">
    <property type="entry name" value="4Fe4S_Fe-S-bd"/>
</dbReference>
<dbReference type="CDD" id="cd10553">
    <property type="entry name" value="PhsB_like"/>
    <property type="match status" value="1"/>
</dbReference>
<keyword evidence="6" id="KW-0408">Iron</keyword>
<dbReference type="InterPro" id="IPR050954">
    <property type="entry name" value="ET_IronSulfur_Cluster-Binding"/>
</dbReference>
<feature type="domain" description="4Fe-4S ferredoxin-type" evidence="8">
    <location>
        <begin position="4"/>
        <end position="34"/>
    </location>
</feature>
<dbReference type="PROSITE" id="PS51379">
    <property type="entry name" value="4FE4S_FER_2"/>
    <property type="match status" value="3"/>
</dbReference>
<dbReference type="Proteomes" id="UP000189733">
    <property type="component" value="Unassembled WGS sequence"/>
</dbReference>
<evidence type="ECO:0000256" key="3">
    <source>
        <dbReference type="ARBA" id="ARBA00022723"/>
    </source>
</evidence>
<dbReference type="Pfam" id="PF12800">
    <property type="entry name" value="Fer4_4"/>
    <property type="match status" value="1"/>
</dbReference>
<protein>
    <submittedName>
        <fullName evidence="9">Fe-S-cluster-containing dehydrogenase component</fullName>
    </submittedName>
</protein>
<dbReference type="SUPFAM" id="SSF54862">
    <property type="entry name" value="4Fe-4S ferredoxins"/>
    <property type="match status" value="1"/>
</dbReference>
<keyword evidence="7" id="KW-0411">Iron-sulfur</keyword>
<name>A0A1T4VWF9_9BACT</name>
<feature type="domain" description="4Fe-4S ferredoxin-type" evidence="8">
    <location>
        <begin position="82"/>
        <end position="111"/>
    </location>
</feature>
<keyword evidence="2" id="KW-0004">4Fe-4S</keyword>
<dbReference type="GO" id="GO:0051539">
    <property type="term" value="F:4 iron, 4 sulfur cluster binding"/>
    <property type="evidence" value="ECO:0007669"/>
    <property type="project" value="UniProtKB-KW"/>
</dbReference>
<dbReference type="PROSITE" id="PS00198">
    <property type="entry name" value="4FE4S_FER_1"/>
    <property type="match status" value="1"/>
</dbReference>
<proteinExistence type="predicted"/>
<accession>A0A1T4VWF9</accession>
<evidence type="ECO:0000256" key="7">
    <source>
        <dbReference type="ARBA" id="ARBA00023014"/>
    </source>
</evidence>